<dbReference type="Pfam" id="PF03703">
    <property type="entry name" value="bPH_2"/>
    <property type="match status" value="1"/>
</dbReference>
<proteinExistence type="predicted"/>
<dbReference type="PANTHER" id="PTHR37938">
    <property type="entry name" value="BLL0215 PROTEIN"/>
    <property type="match status" value="1"/>
</dbReference>
<keyword evidence="1" id="KW-0812">Transmembrane</keyword>
<dbReference type="InterPro" id="IPR005182">
    <property type="entry name" value="YdbS-like_PH"/>
</dbReference>
<dbReference type="AlphaFoldDB" id="A0A1G1YXD0"/>
<protein>
    <recommendedName>
        <fullName evidence="2">YdbS-like PH domain-containing protein</fullName>
    </recommendedName>
</protein>
<evidence type="ECO:0000256" key="1">
    <source>
        <dbReference type="SAM" id="Phobius"/>
    </source>
</evidence>
<evidence type="ECO:0000313" key="3">
    <source>
        <dbReference type="EMBL" id="OGY56310.1"/>
    </source>
</evidence>
<dbReference type="Proteomes" id="UP000177062">
    <property type="component" value="Unassembled WGS sequence"/>
</dbReference>
<keyword evidence="1" id="KW-1133">Transmembrane helix</keyword>
<dbReference type="EMBL" id="MHIT01000029">
    <property type="protein sequence ID" value="OGY56310.1"/>
    <property type="molecule type" value="Genomic_DNA"/>
</dbReference>
<reference evidence="3 4" key="1">
    <citation type="journal article" date="2016" name="Nat. Commun.">
        <title>Thousands of microbial genomes shed light on interconnected biogeochemical processes in an aquifer system.</title>
        <authorList>
            <person name="Anantharaman K."/>
            <person name="Brown C.T."/>
            <person name="Hug L.A."/>
            <person name="Sharon I."/>
            <person name="Castelle C.J."/>
            <person name="Probst A.J."/>
            <person name="Thomas B.C."/>
            <person name="Singh A."/>
            <person name="Wilkins M.J."/>
            <person name="Karaoz U."/>
            <person name="Brodie E.L."/>
            <person name="Williams K.H."/>
            <person name="Hubbard S.S."/>
            <person name="Banfield J.F."/>
        </authorList>
    </citation>
    <scope>NUCLEOTIDE SEQUENCE [LARGE SCALE GENOMIC DNA]</scope>
</reference>
<accession>A0A1G1YXD0</accession>
<gene>
    <name evidence="3" type="ORF">A2Y84_01010</name>
</gene>
<evidence type="ECO:0000259" key="2">
    <source>
        <dbReference type="Pfam" id="PF03703"/>
    </source>
</evidence>
<sequence>MLKDGEKVLFEVRRHWFVIVSESAFIILLALIPFVVLGVSSTAHLLPQFFYVVLFLCVGWLLILWSIFFIIWTNYYLDVWIVTDQRIIDIEQFNLFNRTVSEFRLDRVQDITIKVNGLIATILGFGDIHIQTAGEMEKFLIRSAPHPYEVKDRIIREHDRAVRLAQGRNHGGI</sequence>
<feature type="transmembrane region" description="Helical" evidence="1">
    <location>
        <begin position="49"/>
        <end position="77"/>
    </location>
</feature>
<feature type="transmembrane region" description="Helical" evidence="1">
    <location>
        <begin position="16"/>
        <end position="37"/>
    </location>
</feature>
<organism evidence="3 4">
    <name type="scientific">Candidatus Colwellbacteria bacterium RBG_13_48_8</name>
    <dbReference type="NCBI Taxonomy" id="1797685"/>
    <lineage>
        <taxon>Bacteria</taxon>
        <taxon>Candidatus Colwelliibacteriota</taxon>
    </lineage>
</organism>
<keyword evidence="1" id="KW-0472">Membrane</keyword>
<evidence type="ECO:0000313" key="4">
    <source>
        <dbReference type="Proteomes" id="UP000177062"/>
    </source>
</evidence>
<comment type="caution">
    <text evidence="3">The sequence shown here is derived from an EMBL/GenBank/DDBJ whole genome shotgun (WGS) entry which is preliminary data.</text>
</comment>
<feature type="domain" description="YdbS-like PH" evidence="2">
    <location>
        <begin position="94"/>
        <end position="154"/>
    </location>
</feature>
<dbReference type="PANTHER" id="PTHR37938:SF1">
    <property type="entry name" value="BLL0215 PROTEIN"/>
    <property type="match status" value="1"/>
</dbReference>
<name>A0A1G1YXD0_9BACT</name>